<dbReference type="EMBL" id="JACHEO010000014">
    <property type="protein sequence ID" value="MBB5348683.1"/>
    <property type="molecule type" value="Genomic_DNA"/>
</dbReference>
<sequence>MKIRSFDIFDREHVELTCNITSDHPASQFGQPVLSVKEWNGAAMDMHHWLLSRCEIIEIDDAEKPLLEGWIKQFSRM</sequence>
<accession>A0A840UV21</accession>
<dbReference type="AlphaFoldDB" id="A0A840UV21"/>
<gene>
    <name evidence="1" type="ORF">HNQ81_002423</name>
</gene>
<dbReference type="Proteomes" id="UP000539642">
    <property type="component" value="Unassembled WGS sequence"/>
</dbReference>
<reference evidence="1 2" key="1">
    <citation type="submission" date="2020-08" db="EMBL/GenBank/DDBJ databases">
        <title>Genomic Encyclopedia of Type Strains, Phase IV (KMG-IV): sequencing the most valuable type-strain genomes for metagenomic binning, comparative biology and taxonomic classification.</title>
        <authorList>
            <person name="Goeker M."/>
        </authorList>
    </citation>
    <scope>NUCLEOTIDE SEQUENCE [LARGE SCALE GENOMIC DNA]</scope>
    <source>
        <strain evidence="1 2">DSM 28570</strain>
    </source>
</reference>
<organism evidence="1 2">
    <name type="scientific">Desulfoprunum benzoelyticum</name>
    <dbReference type="NCBI Taxonomy" id="1506996"/>
    <lineage>
        <taxon>Bacteria</taxon>
        <taxon>Pseudomonadati</taxon>
        <taxon>Thermodesulfobacteriota</taxon>
        <taxon>Desulfobulbia</taxon>
        <taxon>Desulfobulbales</taxon>
        <taxon>Desulfobulbaceae</taxon>
        <taxon>Desulfoprunum</taxon>
    </lineage>
</organism>
<name>A0A840UV21_9BACT</name>
<proteinExistence type="predicted"/>
<comment type="caution">
    <text evidence="1">The sequence shown here is derived from an EMBL/GenBank/DDBJ whole genome shotgun (WGS) entry which is preliminary data.</text>
</comment>
<keyword evidence="2" id="KW-1185">Reference proteome</keyword>
<evidence type="ECO:0000313" key="2">
    <source>
        <dbReference type="Proteomes" id="UP000539642"/>
    </source>
</evidence>
<dbReference type="RefSeq" id="WP_183351518.1">
    <property type="nucleotide sequence ID" value="NZ_JACHEO010000014.1"/>
</dbReference>
<evidence type="ECO:0000313" key="1">
    <source>
        <dbReference type="EMBL" id="MBB5348683.1"/>
    </source>
</evidence>
<protein>
    <submittedName>
        <fullName evidence="1">Uncharacterized protein</fullName>
    </submittedName>
</protein>